<evidence type="ECO:0000313" key="1">
    <source>
        <dbReference type="EMBL" id="TFK77108.1"/>
    </source>
</evidence>
<name>A0ACD3BG74_9AGAR</name>
<sequence>MTSSSSSSPEISAATRIDTQDHFSYKNATHDEVMEELSSRFILNLPDEELASLERICFQVEQAHWFYEDFIREENPKFPSLPLKKFSAMLFHACPLLHQWSHDHEQAFNNFMQYKTRVPVCGAIMLNETWEKCLLVKGWKSSSGWGFPKGKINEDEPEPNCAVREVLEETGYNLAGQIDPQNVIRLAIKEQKISLYIVPGVPEDYPFKTKTRKEISKIEWFKLTDLPTWKRSKASLGKFYLISPFIVYASASLLCFLLLTLRPVLLKHL</sequence>
<dbReference type="Proteomes" id="UP000308600">
    <property type="component" value="Unassembled WGS sequence"/>
</dbReference>
<reference evidence="1 2" key="1">
    <citation type="journal article" date="2019" name="Nat. Ecol. Evol.">
        <title>Megaphylogeny resolves global patterns of mushroom evolution.</title>
        <authorList>
            <person name="Varga T."/>
            <person name="Krizsan K."/>
            <person name="Foldi C."/>
            <person name="Dima B."/>
            <person name="Sanchez-Garcia M."/>
            <person name="Sanchez-Ramirez S."/>
            <person name="Szollosi G.J."/>
            <person name="Szarkandi J.G."/>
            <person name="Papp V."/>
            <person name="Albert L."/>
            <person name="Andreopoulos W."/>
            <person name="Angelini C."/>
            <person name="Antonin V."/>
            <person name="Barry K.W."/>
            <person name="Bougher N.L."/>
            <person name="Buchanan P."/>
            <person name="Buyck B."/>
            <person name="Bense V."/>
            <person name="Catcheside P."/>
            <person name="Chovatia M."/>
            <person name="Cooper J."/>
            <person name="Damon W."/>
            <person name="Desjardin D."/>
            <person name="Finy P."/>
            <person name="Geml J."/>
            <person name="Haridas S."/>
            <person name="Hughes K."/>
            <person name="Justo A."/>
            <person name="Karasinski D."/>
            <person name="Kautmanova I."/>
            <person name="Kiss B."/>
            <person name="Kocsube S."/>
            <person name="Kotiranta H."/>
            <person name="LaButti K.M."/>
            <person name="Lechner B.E."/>
            <person name="Liimatainen K."/>
            <person name="Lipzen A."/>
            <person name="Lukacs Z."/>
            <person name="Mihaltcheva S."/>
            <person name="Morgado L.N."/>
            <person name="Niskanen T."/>
            <person name="Noordeloos M.E."/>
            <person name="Ohm R.A."/>
            <person name="Ortiz-Santana B."/>
            <person name="Ovrebo C."/>
            <person name="Racz N."/>
            <person name="Riley R."/>
            <person name="Savchenko A."/>
            <person name="Shiryaev A."/>
            <person name="Soop K."/>
            <person name="Spirin V."/>
            <person name="Szebenyi C."/>
            <person name="Tomsovsky M."/>
            <person name="Tulloss R.E."/>
            <person name="Uehling J."/>
            <person name="Grigoriev I.V."/>
            <person name="Vagvolgyi C."/>
            <person name="Papp T."/>
            <person name="Martin F.M."/>
            <person name="Miettinen O."/>
            <person name="Hibbett D.S."/>
            <person name="Nagy L.G."/>
        </authorList>
    </citation>
    <scope>NUCLEOTIDE SEQUENCE [LARGE SCALE GENOMIC DNA]</scope>
    <source>
        <strain evidence="1 2">NL-1719</strain>
    </source>
</reference>
<keyword evidence="2" id="KW-1185">Reference proteome</keyword>
<dbReference type="EMBL" id="ML208259">
    <property type="protein sequence ID" value="TFK77108.1"/>
    <property type="molecule type" value="Genomic_DNA"/>
</dbReference>
<accession>A0ACD3BG74</accession>
<evidence type="ECO:0000313" key="2">
    <source>
        <dbReference type="Proteomes" id="UP000308600"/>
    </source>
</evidence>
<gene>
    <name evidence="1" type="ORF">BDN72DRAFT_909507</name>
</gene>
<proteinExistence type="predicted"/>
<organism evidence="1 2">
    <name type="scientific">Pluteus cervinus</name>
    <dbReference type="NCBI Taxonomy" id="181527"/>
    <lineage>
        <taxon>Eukaryota</taxon>
        <taxon>Fungi</taxon>
        <taxon>Dikarya</taxon>
        <taxon>Basidiomycota</taxon>
        <taxon>Agaricomycotina</taxon>
        <taxon>Agaricomycetes</taxon>
        <taxon>Agaricomycetidae</taxon>
        <taxon>Agaricales</taxon>
        <taxon>Pluteineae</taxon>
        <taxon>Pluteaceae</taxon>
        <taxon>Pluteus</taxon>
    </lineage>
</organism>
<protein>
    <submittedName>
        <fullName evidence="1">DCP2-domain-containing protein</fullName>
    </submittedName>
</protein>